<protein>
    <submittedName>
        <fullName evidence="2">Uncharacterized protein</fullName>
    </submittedName>
</protein>
<feature type="compositionally biased region" description="Low complexity" evidence="1">
    <location>
        <begin position="61"/>
        <end position="72"/>
    </location>
</feature>
<sequence>MCRQRAAQLRISPLHIQQGLFAVLALLITLIGGQQFQRWEQSQEQEAPRLSIPHPTQTHFSAVSSSHSADSAPMRMMDVDQAQPADEMQRQDRWVF</sequence>
<accession>A0A1H5NQB7</accession>
<evidence type="ECO:0000313" key="2">
    <source>
        <dbReference type="EMBL" id="SEF03680.1"/>
    </source>
</evidence>
<dbReference type="AlphaFoldDB" id="A0A1H5NQB7"/>
<dbReference type="RefSeq" id="WP_084317524.1">
    <property type="nucleotide sequence ID" value="NZ_FNTY01000002.1"/>
</dbReference>
<proteinExistence type="predicted"/>
<reference evidence="2 3" key="1">
    <citation type="submission" date="2016-10" db="EMBL/GenBank/DDBJ databases">
        <authorList>
            <person name="de Groot N.N."/>
        </authorList>
    </citation>
    <scope>NUCLEOTIDE SEQUENCE [LARGE SCALE GENOMIC DNA]</scope>
    <source>
        <strain evidence="2 3">BS3662</strain>
    </source>
</reference>
<feature type="compositionally biased region" description="Basic and acidic residues" evidence="1">
    <location>
        <begin position="87"/>
        <end position="96"/>
    </location>
</feature>
<evidence type="ECO:0000256" key="1">
    <source>
        <dbReference type="SAM" id="MobiDB-lite"/>
    </source>
</evidence>
<name>A0A1H5NQB7_9PSED</name>
<feature type="region of interest" description="Disordered" evidence="1">
    <location>
        <begin position="42"/>
        <end position="96"/>
    </location>
</feature>
<dbReference type="Proteomes" id="UP000198985">
    <property type="component" value="Unassembled WGS sequence"/>
</dbReference>
<organism evidence="2 3">
    <name type="scientific">Pseudomonas migulae</name>
    <dbReference type="NCBI Taxonomy" id="78543"/>
    <lineage>
        <taxon>Bacteria</taxon>
        <taxon>Pseudomonadati</taxon>
        <taxon>Pseudomonadota</taxon>
        <taxon>Gammaproteobacteria</taxon>
        <taxon>Pseudomonadales</taxon>
        <taxon>Pseudomonadaceae</taxon>
        <taxon>Pseudomonas</taxon>
    </lineage>
</organism>
<dbReference type="EMBL" id="FNTY01000002">
    <property type="protein sequence ID" value="SEF03680.1"/>
    <property type="molecule type" value="Genomic_DNA"/>
</dbReference>
<evidence type="ECO:0000313" key="3">
    <source>
        <dbReference type="Proteomes" id="UP000198985"/>
    </source>
</evidence>
<gene>
    <name evidence="2" type="ORF">SAMN04490194_6429</name>
</gene>